<name>A0A1F7GDZ3_9BACT</name>
<accession>A0A1F7GDZ3</accession>
<gene>
    <name evidence="1" type="ORF">A2690_05015</name>
</gene>
<protein>
    <submittedName>
        <fullName evidence="1">Uncharacterized protein</fullName>
    </submittedName>
</protein>
<organism evidence="1 2">
    <name type="scientific">Candidatus Roizmanbacteria bacterium RIFCSPHIGHO2_01_FULL_39_12b</name>
    <dbReference type="NCBI Taxonomy" id="1802030"/>
    <lineage>
        <taxon>Bacteria</taxon>
        <taxon>Candidatus Roizmaniibacteriota</taxon>
    </lineage>
</organism>
<dbReference type="EMBL" id="MFZF01000005">
    <property type="protein sequence ID" value="OGK17084.1"/>
    <property type="molecule type" value="Genomic_DNA"/>
</dbReference>
<comment type="caution">
    <text evidence="1">The sequence shown here is derived from an EMBL/GenBank/DDBJ whole genome shotgun (WGS) entry which is preliminary data.</text>
</comment>
<dbReference type="AlphaFoldDB" id="A0A1F7GDZ3"/>
<dbReference type="Proteomes" id="UP000178372">
    <property type="component" value="Unassembled WGS sequence"/>
</dbReference>
<evidence type="ECO:0000313" key="2">
    <source>
        <dbReference type="Proteomes" id="UP000178372"/>
    </source>
</evidence>
<proteinExistence type="predicted"/>
<evidence type="ECO:0000313" key="1">
    <source>
        <dbReference type="EMBL" id="OGK17084.1"/>
    </source>
</evidence>
<sequence>MKHLIQSITNTYRTFRLLSNPRVGEMLSAELQKQITKSQVEKIGEKTFHHRYFFIQVVD</sequence>
<reference evidence="1 2" key="1">
    <citation type="journal article" date="2016" name="Nat. Commun.">
        <title>Thousands of microbial genomes shed light on interconnected biogeochemical processes in an aquifer system.</title>
        <authorList>
            <person name="Anantharaman K."/>
            <person name="Brown C.T."/>
            <person name="Hug L.A."/>
            <person name="Sharon I."/>
            <person name="Castelle C.J."/>
            <person name="Probst A.J."/>
            <person name="Thomas B.C."/>
            <person name="Singh A."/>
            <person name="Wilkins M.J."/>
            <person name="Karaoz U."/>
            <person name="Brodie E.L."/>
            <person name="Williams K.H."/>
            <person name="Hubbard S.S."/>
            <person name="Banfield J.F."/>
        </authorList>
    </citation>
    <scope>NUCLEOTIDE SEQUENCE [LARGE SCALE GENOMIC DNA]</scope>
</reference>